<evidence type="ECO:0000256" key="11">
    <source>
        <dbReference type="RuleBase" id="RU003345"/>
    </source>
</evidence>
<evidence type="ECO:0000256" key="3">
    <source>
        <dbReference type="ARBA" id="ARBA00022958"/>
    </source>
</evidence>
<evidence type="ECO:0000256" key="6">
    <source>
        <dbReference type="ARBA" id="ARBA00023097"/>
    </source>
</evidence>
<dbReference type="PROSITE" id="PS00687">
    <property type="entry name" value="ALDEHYDE_DEHYDR_GLU"/>
    <property type="match status" value="1"/>
</dbReference>
<evidence type="ECO:0000256" key="1">
    <source>
        <dbReference type="ARBA" id="ARBA00009986"/>
    </source>
</evidence>
<dbReference type="InterPro" id="IPR016163">
    <property type="entry name" value="Ald_DH_C"/>
</dbReference>
<dbReference type="Gene3D" id="3.40.605.10">
    <property type="entry name" value="Aldehyde Dehydrogenase, Chain A, domain 1"/>
    <property type="match status" value="1"/>
</dbReference>
<dbReference type="PANTHER" id="PTHR11699">
    <property type="entry name" value="ALDEHYDE DEHYDROGENASE-RELATED"/>
    <property type="match status" value="1"/>
</dbReference>
<sequence length="418" mass="44682">VLRRAAELLRRDNAALARLETLDTGKPIAETSSVDVASGADALDYFAALAATMTGESVDLGPSAFGYTRREPLGIVAGIGAWNYPLQIACWKAAPALACGNAMIFKPAELTPLTAIRLAAIFREAGLPDGVFNVVQGARDTGQLLTRSPDIRKVSLTGEVGTGRRVMADAAATLKYVTLELGGKSPLIVFDDAHIDNAVSAALLANFYSAGEVCSNGTRVFVQRGIRTQFLARLKARISAMTIGDPLDPRTDVGALISEPHMNKVLSYIETGRREGAEILVGGRRATHGALHRGAFVEPTVFVGCQDAMTIVREEIFGPVMAVLDFVDEDEVVARANASDFGLAAGVFTRDLARAHRVIARMEAGTCWINQYNVTPIELPFGGYKQSGIGRENSRAALDHYTQIKSVYVALGDVEAPY</sequence>
<keyword evidence="5" id="KW-0520">NAD</keyword>
<comment type="catalytic activity">
    <reaction evidence="8">
        <text>betaine aldehyde + NAD(+) + H2O = glycine betaine + NADH + 2 H(+)</text>
        <dbReference type="Rhea" id="RHEA:15305"/>
        <dbReference type="ChEBI" id="CHEBI:15377"/>
        <dbReference type="ChEBI" id="CHEBI:15378"/>
        <dbReference type="ChEBI" id="CHEBI:15710"/>
        <dbReference type="ChEBI" id="CHEBI:17750"/>
        <dbReference type="ChEBI" id="CHEBI:57540"/>
        <dbReference type="ChEBI" id="CHEBI:57945"/>
        <dbReference type="EC" id="1.2.1.8"/>
    </reaction>
    <physiologicalReaction direction="left-to-right" evidence="8">
        <dbReference type="Rhea" id="RHEA:15306"/>
    </physiologicalReaction>
</comment>
<evidence type="ECO:0000256" key="5">
    <source>
        <dbReference type="ARBA" id="ARBA00023027"/>
    </source>
</evidence>
<dbReference type="GO" id="GO:0046872">
    <property type="term" value="F:metal ion binding"/>
    <property type="evidence" value="ECO:0007669"/>
    <property type="project" value="UniProtKB-KW"/>
</dbReference>
<dbReference type="InterPro" id="IPR016162">
    <property type="entry name" value="Ald_DH_N"/>
</dbReference>
<dbReference type="NCBIfam" id="NF009725">
    <property type="entry name" value="PRK13252.1"/>
    <property type="match status" value="1"/>
</dbReference>
<dbReference type="AlphaFoldDB" id="A0A850PGJ6"/>
<evidence type="ECO:0000313" key="14">
    <source>
        <dbReference type="Proteomes" id="UP000585665"/>
    </source>
</evidence>
<keyword evidence="3" id="KW-0630">Potassium</keyword>
<dbReference type="RefSeq" id="WP_176613934.1">
    <property type="nucleotide sequence ID" value="NZ_JABXXR010000083.1"/>
</dbReference>
<dbReference type="FunFam" id="3.40.309.10:FF:000014">
    <property type="entry name" value="NAD/NADP-dependent betaine aldehyde dehydrogenase"/>
    <property type="match status" value="1"/>
</dbReference>
<evidence type="ECO:0000256" key="7">
    <source>
        <dbReference type="ARBA" id="ARBA00051919"/>
    </source>
</evidence>
<dbReference type="GO" id="GO:0008802">
    <property type="term" value="F:betaine-aldehyde dehydrogenase (NAD+) activity"/>
    <property type="evidence" value="ECO:0007669"/>
    <property type="project" value="UniProtKB-EC"/>
</dbReference>
<dbReference type="EMBL" id="JABXXR010000083">
    <property type="protein sequence ID" value="NVN41012.1"/>
    <property type="molecule type" value="Genomic_DNA"/>
</dbReference>
<keyword evidence="14" id="KW-1185">Reference proteome</keyword>
<proteinExistence type="inferred from homology"/>
<dbReference type="InterPro" id="IPR016161">
    <property type="entry name" value="Ald_DH/histidinol_DH"/>
</dbReference>
<evidence type="ECO:0000256" key="9">
    <source>
        <dbReference type="ARBA" id="ARBA00065931"/>
    </source>
</evidence>
<keyword evidence="2" id="KW-0479">Metal-binding</keyword>
<gene>
    <name evidence="13" type="primary">betB</name>
    <name evidence="13" type="ORF">HUK82_10650</name>
</gene>
<protein>
    <submittedName>
        <fullName evidence="13">Betaine-aldehyde dehydrogenase</fullName>
        <ecNumber evidence="13">1.2.1.8</ecNumber>
    </submittedName>
</protein>
<accession>A0A850PGJ6</accession>
<dbReference type="PROSITE" id="PS00070">
    <property type="entry name" value="ALDEHYDE_DEHYDR_CYS"/>
    <property type="match status" value="1"/>
</dbReference>
<dbReference type="FunFam" id="3.40.605.10:FF:000007">
    <property type="entry name" value="NAD/NADP-dependent betaine aldehyde dehydrogenase"/>
    <property type="match status" value="1"/>
</dbReference>
<evidence type="ECO:0000259" key="12">
    <source>
        <dbReference type="Pfam" id="PF00171"/>
    </source>
</evidence>
<dbReference type="InterPro" id="IPR016160">
    <property type="entry name" value="Ald_DH_CS_CYS"/>
</dbReference>
<keyword evidence="4 11" id="KW-0560">Oxidoreductase</keyword>
<evidence type="ECO:0000256" key="4">
    <source>
        <dbReference type="ARBA" id="ARBA00023002"/>
    </source>
</evidence>
<name>A0A850PGJ6_9PROT</name>
<comment type="catalytic activity">
    <reaction evidence="7">
        <text>betaine aldehyde + NADP(+) + H2O = glycine betaine + NADPH + 2 H(+)</text>
        <dbReference type="Rhea" id="RHEA:30067"/>
        <dbReference type="ChEBI" id="CHEBI:15377"/>
        <dbReference type="ChEBI" id="CHEBI:15378"/>
        <dbReference type="ChEBI" id="CHEBI:15710"/>
        <dbReference type="ChEBI" id="CHEBI:17750"/>
        <dbReference type="ChEBI" id="CHEBI:57783"/>
        <dbReference type="ChEBI" id="CHEBI:58349"/>
    </reaction>
    <physiologicalReaction direction="left-to-right" evidence="7">
        <dbReference type="Rhea" id="RHEA:30068"/>
    </physiologicalReaction>
</comment>
<dbReference type="FunFam" id="3.40.605.10:FF:000026">
    <property type="entry name" value="Aldehyde dehydrogenase, putative"/>
    <property type="match status" value="1"/>
</dbReference>
<keyword evidence="6" id="KW-0558">Oxidation</keyword>
<comment type="similarity">
    <text evidence="1 11">Belongs to the aldehyde dehydrogenase family.</text>
</comment>
<reference evidence="13 14" key="1">
    <citation type="submission" date="2020-06" db="EMBL/GenBank/DDBJ databases">
        <title>Description of novel acetic acid bacteria.</title>
        <authorList>
            <person name="Sombolestani A."/>
        </authorList>
    </citation>
    <scope>NUCLEOTIDE SEQUENCE [LARGE SCALE GENOMIC DNA]</scope>
    <source>
        <strain evidence="13 14">LMG 27010</strain>
    </source>
</reference>
<dbReference type="InterPro" id="IPR029510">
    <property type="entry name" value="Ald_DH_CS_GLU"/>
</dbReference>
<dbReference type="InterPro" id="IPR015590">
    <property type="entry name" value="Aldehyde_DH_dom"/>
</dbReference>
<dbReference type="Proteomes" id="UP000585665">
    <property type="component" value="Unassembled WGS sequence"/>
</dbReference>
<dbReference type="Gene3D" id="3.40.309.10">
    <property type="entry name" value="Aldehyde Dehydrogenase, Chain A, domain 2"/>
    <property type="match status" value="1"/>
</dbReference>
<dbReference type="EC" id="1.2.1.8" evidence="13"/>
<evidence type="ECO:0000256" key="8">
    <source>
        <dbReference type="ARBA" id="ARBA00052192"/>
    </source>
</evidence>
<evidence type="ECO:0000256" key="10">
    <source>
        <dbReference type="PROSITE-ProRule" id="PRU10007"/>
    </source>
</evidence>
<comment type="subunit">
    <text evidence="9">Dimer of dimers.</text>
</comment>
<feature type="domain" description="Aldehyde dehydrogenase" evidence="12">
    <location>
        <begin position="1"/>
        <end position="407"/>
    </location>
</feature>
<feature type="active site" evidence="10">
    <location>
        <position position="180"/>
    </location>
</feature>
<evidence type="ECO:0000313" key="13">
    <source>
        <dbReference type="EMBL" id="NVN41012.1"/>
    </source>
</evidence>
<feature type="non-terminal residue" evidence="13">
    <location>
        <position position="1"/>
    </location>
</feature>
<dbReference type="SUPFAM" id="SSF53720">
    <property type="entry name" value="ALDH-like"/>
    <property type="match status" value="1"/>
</dbReference>
<dbReference type="Pfam" id="PF00171">
    <property type="entry name" value="Aldedh"/>
    <property type="match status" value="1"/>
</dbReference>
<evidence type="ECO:0000256" key="2">
    <source>
        <dbReference type="ARBA" id="ARBA00022723"/>
    </source>
</evidence>
<comment type="caution">
    <text evidence="13">The sequence shown here is derived from an EMBL/GenBank/DDBJ whole genome shotgun (WGS) entry which is preliminary data.</text>
</comment>
<organism evidence="13 14">
    <name type="scientific">Ameyamaea chiangmaiensis</name>
    <dbReference type="NCBI Taxonomy" id="442969"/>
    <lineage>
        <taxon>Bacteria</taxon>
        <taxon>Pseudomonadati</taxon>
        <taxon>Pseudomonadota</taxon>
        <taxon>Alphaproteobacteria</taxon>
        <taxon>Acetobacterales</taxon>
        <taxon>Acetobacteraceae</taxon>
        <taxon>Ameyamaea</taxon>
    </lineage>
</organism>